<proteinExistence type="predicted"/>
<dbReference type="Gene3D" id="2.70.98.50">
    <property type="entry name" value="putative glycoside hydrolase family protein from bacillus halodurans"/>
    <property type="match status" value="1"/>
</dbReference>
<dbReference type="PANTHER" id="PTHR31084:SF0">
    <property type="entry name" value="ALPHA-L-FUCOSIDASE 2"/>
    <property type="match status" value="1"/>
</dbReference>
<dbReference type="GO" id="GO:0004560">
    <property type="term" value="F:alpha-L-fucosidase activity"/>
    <property type="evidence" value="ECO:0007669"/>
    <property type="project" value="InterPro"/>
</dbReference>
<reference evidence="4" key="1">
    <citation type="journal article" date="2014" name="Int. J. Syst. Evol. Microbiol.">
        <title>Complete genome sequence of Corynebacterium casei LMG S-19264T (=DSM 44701T), isolated from a smear-ripened cheese.</title>
        <authorList>
            <consortium name="US DOE Joint Genome Institute (JGI-PGF)"/>
            <person name="Walter F."/>
            <person name="Albersmeier A."/>
            <person name="Kalinowski J."/>
            <person name="Ruckert C."/>
        </authorList>
    </citation>
    <scope>NUCLEOTIDE SEQUENCE</scope>
    <source>
        <strain evidence="4">CGMCC 1.15448</strain>
    </source>
</reference>
<dbReference type="InterPro" id="IPR054363">
    <property type="entry name" value="GH95_cat"/>
</dbReference>
<organism evidence="4 5">
    <name type="scientific">Puia dinghuensis</name>
    <dbReference type="NCBI Taxonomy" id="1792502"/>
    <lineage>
        <taxon>Bacteria</taxon>
        <taxon>Pseudomonadati</taxon>
        <taxon>Bacteroidota</taxon>
        <taxon>Chitinophagia</taxon>
        <taxon>Chitinophagales</taxon>
        <taxon>Chitinophagaceae</taxon>
        <taxon>Puia</taxon>
    </lineage>
</organism>
<dbReference type="PIRSF" id="PIRSF007663">
    <property type="entry name" value="UCP007663"/>
    <property type="match status" value="1"/>
</dbReference>
<keyword evidence="5" id="KW-1185">Reference proteome</keyword>
<accession>A0A8J2UHC5</accession>
<evidence type="ECO:0000313" key="4">
    <source>
        <dbReference type="EMBL" id="GGB17114.1"/>
    </source>
</evidence>
<dbReference type="Gene3D" id="2.60.40.1180">
    <property type="entry name" value="Golgi alpha-mannosidase II"/>
    <property type="match status" value="1"/>
</dbReference>
<dbReference type="InterPro" id="IPR049053">
    <property type="entry name" value="AFCA-like_C"/>
</dbReference>
<dbReference type="Pfam" id="PF14498">
    <property type="entry name" value="Glyco_hyd_65N_2"/>
    <property type="match status" value="1"/>
</dbReference>
<reference evidence="4" key="2">
    <citation type="submission" date="2020-09" db="EMBL/GenBank/DDBJ databases">
        <authorList>
            <person name="Sun Q."/>
            <person name="Zhou Y."/>
        </authorList>
    </citation>
    <scope>NUCLEOTIDE SEQUENCE</scope>
    <source>
        <strain evidence="4">CGMCC 1.15448</strain>
    </source>
</reference>
<protein>
    <submittedName>
        <fullName evidence="4">Large protein</fullName>
    </submittedName>
</protein>
<sequence length="807" mass="88587">MAQMGGVARSNENRLWYRKPAAVWTEALPVGNGRLGAMVFGGAEDEWIALNEATLWSGGPVPASINPDAKQYLPALRKAVMAEDYPEAERLARMMQGVWSESYLPLGDLRIHQELGGQAPSTYYRELNIRDAVARTVYTVNGVKYTREVFASAPDQVMVVRWTSSKDGGLDVRIGGASQLRCEKKAQGVLWGMAGKAPAHVEPSYVNSNNPVIYDDADSCRGMRWTMMTKVVNKGGKVTVDTGGIAVKGASELVLYISMATSFNGALRCPDGQEMVRARKWLDLATAKPYASLWADHEADVHRYFDRVALRLGTVAAAEGMPTDERLAAYTKSGSDPGLEALYFQYGRYLLISSSRTPGVPANLQGIWNEELRAPWSSNYTTNINVQMNYWLAEECNLSEMHAPVFGLIQAMAVTGQRAATEFYGAAGWVVHHNSDIWALATPVGDKGKGEPKWANWAMGGAWIVRDLWEHYRYTGDIGFLRDTAYPLMKGAAEFILDWLVPDSAGRLVTAPSMSPENDFIYGDKKVADVSVATTMDMGIVRDLFDNILAAEKVIGGDAAFVAQITAAQRWLFPYQVGSQGQLQEWYKDYPSPDPHHRHVSHLYSLYPANEISVSGKPALAAAAKKALELRGDEGTGWSMAWKVNLWARLQDGDHAYRLFRNLLRLTRENDIQYHGGGGAYPNLFDAHPPFQIDGNFGGAAGIAEMLLQSQDGDVHLLPALPGAWATGAFRGLVARGGFVVDAEWDKGQVVKATIVPRVDGVCRVRTAVPLRVEGTGEQSRPEGNEWVLMLRVKKGQIIHCVTPGRG</sequence>
<dbReference type="FunFam" id="1.50.10.10:FF:000028">
    <property type="entry name" value="Alpha-L-fucosidase 2"/>
    <property type="match status" value="1"/>
</dbReference>
<dbReference type="InterPro" id="IPR008928">
    <property type="entry name" value="6-hairpin_glycosidase_sf"/>
</dbReference>
<dbReference type="Pfam" id="PF21307">
    <property type="entry name" value="Glyco_hydro_95_C"/>
    <property type="match status" value="1"/>
</dbReference>
<comment type="caution">
    <text evidence="4">The sequence shown here is derived from an EMBL/GenBank/DDBJ whole genome shotgun (WGS) entry which is preliminary data.</text>
</comment>
<dbReference type="InterPro" id="IPR012341">
    <property type="entry name" value="6hp_glycosidase-like_sf"/>
</dbReference>
<dbReference type="SUPFAM" id="SSF48208">
    <property type="entry name" value="Six-hairpin glycosidases"/>
    <property type="match status" value="1"/>
</dbReference>
<dbReference type="InterPro" id="IPR016518">
    <property type="entry name" value="Alpha-L-fucosidase"/>
</dbReference>
<dbReference type="InterPro" id="IPR013780">
    <property type="entry name" value="Glyco_hydro_b"/>
</dbReference>
<evidence type="ECO:0000259" key="2">
    <source>
        <dbReference type="Pfam" id="PF21307"/>
    </source>
</evidence>
<name>A0A8J2UHC5_9BACT</name>
<dbReference type="GO" id="GO:0005975">
    <property type="term" value="P:carbohydrate metabolic process"/>
    <property type="evidence" value="ECO:0007669"/>
    <property type="project" value="InterPro"/>
</dbReference>
<dbReference type="EMBL" id="BMJC01000005">
    <property type="protein sequence ID" value="GGB17114.1"/>
    <property type="molecule type" value="Genomic_DNA"/>
</dbReference>
<evidence type="ECO:0000259" key="3">
    <source>
        <dbReference type="Pfam" id="PF22124"/>
    </source>
</evidence>
<feature type="domain" description="Glycosyl hydrolase family 95 N-terminal" evidence="1">
    <location>
        <begin position="15"/>
        <end position="264"/>
    </location>
</feature>
<dbReference type="AlphaFoldDB" id="A0A8J2UHC5"/>
<feature type="domain" description="Alpha fucosidase A-like C-terminal" evidence="2">
    <location>
        <begin position="709"/>
        <end position="796"/>
    </location>
</feature>
<evidence type="ECO:0000259" key="1">
    <source>
        <dbReference type="Pfam" id="PF14498"/>
    </source>
</evidence>
<dbReference type="InterPro" id="IPR027414">
    <property type="entry name" value="GH95_N_dom"/>
</dbReference>
<feature type="domain" description="Glycosyl hydrolase family 95 catalytic" evidence="3">
    <location>
        <begin position="290"/>
        <end position="707"/>
    </location>
</feature>
<dbReference type="Pfam" id="PF22124">
    <property type="entry name" value="Glyco_hydro_95_cat"/>
    <property type="match status" value="1"/>
</dbReference>
<dbReference type="Proteomes" id="UP000607559">
    <property type="component" value="Unassembled WGS sequence"/>
</dbReference>
<evidence type="ECO:0000313" key="5">
    <source>
        <dbReference type="Proteomes" id="UP000607559"/>
    </source>
</evidence>
<dbReference type="Gene3D" id="1.50.10.10">
    <property type="match status" value="1"/>
</dbReference>
<dbReference type="PANTHER" id="PTHR31084">
    <property type="entry name" value="ALPHA-L-FUCOSIDASE 2"/>
    <property type="match status" value="1"/>
</dbReference>
<gene>
    <name evidence="4" type="ORF">GCM10011511_46130</name>
</gene>